<accession>A0A3G8H1X5</accession>
<dbReference type="RefSeq" id="WP_082055149.1">
    <property type="nucleotide sequence ID" value="NZ_CP033969.1"/>
</dbReference>
<feature type="region of interest" description="Disordered" evidence="2">
    <location>
        <begin position="23"/>
        <end position="47"/>
    </location>
</feature>
<gene>
    <name evidence="3" type="ORF">EHF44_14100</name>
</gene>
<evidence type="ECO:0000313" key="4">
    <source>
        <dbReference type="Proteomes" id="UP000270411"/>
    </source>
</evidence>
<organism evidence="3 4">
    <name type="scientific">Cupriavidus pauculus</name>
    <dbReference type="NCBI Taxonomy" id="82633"/>
    <lineage>
        <taxon>Bacteria</taxon>
        <taxon>Pseudomonadati</taxon>
        <taxon>Pseudomonadota</taxon>
        <taxon>Betaproteobacteria</taxon>
        <taxon>Burkholderiales</taxon>
        <taxon>Burkholderiaceae</taxon>
        <taxon>Cupriavidus</taxon>
    </lineage>
</organism>
<evidence type="ECO:0000313" key="3">
    <source>
        <dbReference type="EMBL" id="AZG14477.1"/>
    </source>
</evidence>
<reference evidence="4" key="1">
    <citation type="submission" date="2018-11" db="EMBL/GenBank/DDBJ databases">
        <title>FDA dAtabase for Regulatory Grade micrObial Sequences (FDA-ARGOS): Supporting development and validation of Infectious Disease Dx tests.</title>
        <authorList>
            <person name="Goldberg B."/>
            <person name="Campos J."/>
            <person name="Tallon L."/>
            <person name="Sadzewicz L."/>
            <person name="Zhao X."/>
            <person name="Vavikolanu K."/>
            <person name="Mehta A."/>
            <person name="Aluvathingal J."/>
            <person name="Nadendla S."/>
            <person name="Geyer C."/>
            <person name="Nandy P."/>
            <person name="Yan Y."/>
            <person name="Sichtig H."/>
        </authorList>
    </citation>
    <scope>NUCLEOTIDE SEQUENCE [LARGE SCALE GENOMIC DNA]</scope>
    <source>
        <strain evidence="4">FDAARGOS_614</strain>
    </source>
</reference>
<protein>
    <submittedName>
        <fullName evidence="3">Uncharacterized protein</fullName>
    </submittedName>
</protein>
<feature type="coiled-coil region" evidence="1">
    <location>
        <begin position="71"/>
        <end position="119"/>
    </location>
</feature>
<dbReference type="EMBL" id="CP033969">
    <property type="protein sequence ID" value="AZG14477.1"/>
    <property type="molecule type" value="Genomic_DNA"/>
</dbReference>
<evidence type="ECO:0000256" key="2">
    <source>
        <dbReference type="SAM" id="MobiDB-lite"/>
    </source>
</evidence>
<evidence type="ECO:0000256" key="1">
    <source>
        <dbReference type="SAM" id="Coils"/>
    </source>
</evidence>
<name>A0A3G8H1X5_9BURK</name>
<dbReference type="KEGG" id="cpau:EHF44_14100"/>
<dbReference type="GeneID" id="60822461"/>
<dbReference type="AlphaFoldDB" id="A0A3G8H1X5"/>
<keyword evidence="1" id="KW-0175">Coiled coil</keyword>
<sequence length="139" mass="16269">MSSTSETAEERFRQAFERLRDGHPRLLPRGTVVSQNNVAREAGADPSALKKSRYPVLVREIQTWVEIHDQLREVKAERQRRRRERETLESKVKRLTMERDSAQSKLENAHRAVLELLQENALLRVQVDELQPPPTPLRR</sequence>
<dbReference type="Proteomes" id="UP000270411">
    <property type="component" value="Chromosome 1"/>
</dbReference>
<dbReference type="OrthoDB" id="8778941at2"/>
<proteinExistence type="predicted"/>